<accession>A0A8T1CGU8</accession>
<organism evidence="1 2">
    <name type="scientific">Phytophthora cactorum</name>
    <dbReference type="NCBI Taxonomy" id="29920"/>
    <lineage>
        <taxon>Eukaryota</taxon>
        <taxon>Sar</taxon>
        <taxon>Stramenopiles</taxon>
        <taxon>Oomycota</taxon>
        <taxon>Peronosporomycetes</taxon>
        <taxon>Peronosporales</taxon>
        <taxon>Peronosporaceae</taxon>
        <taxon>Phytophthora</taxon>
    </lineage>
</organism>
<comment type="caution">
    <text evidence="1">The sequence shown here is derived from an EMBL/GenBank/DDBJ whole genome shotgun (WGS) entry which is preliminary data.</text>
</comment>
<evidence type="ECO:0000313" key="1">
    <source>
        <dbReference type="EMBL" id="KAG2923123.1"/>
    </source>
</evidence>
<sequence length="34" mass="3729">MVFYLLTHAVSAILQCICVLQAPESCAMNNNDDT</sequence>
<evidence type="ECO:0000313" key="2">
    <source>
        <dbReference type="Proteomes" id="UP000774804"/>
    </source>
</evidence>
<proteinExistence type="predicted"/>
<protein>
    <submittedName>
        <fullName evidence="1">Uncharacterized protein</fullName>
    </submittedName>
</protein>
<reference evidence="1" key="1">
    <citation type="submission" date="2018-10" db="EMBL/GenBank/DDBJ databases">
        <title>Effector identification in a new, highly contiguous assembly of the strawberry crown rot pathogen Phytophthora cactorum.</title>
        <authorList>
            <person name="Armitage A.D."/>
            <person name="Nellist C.F."/>
            <person name="Bates H."/>
            <person name="Vickerstaff R.J."/>
            <person name="Harrison R.J."/>
        </authorList>
    </citation>
    <scope>NUCLEOTIDE SEQUENCE</scope>
    <source>
        <strain evidence="1">4032</strain>
    </source>
</reference>
<dbReference type="EMBL" id="RCMI01000243">
    <property type="protein sequence ID" value="KAG2923123.1"/>
    <property type="molecule type" value="Genomic_DNA"/>
</dbReference>
<name>A0A8T1CGU8_9STRA</name>
<dbReference type="Proteomes" id="UP000774804">
    <property type="component" value="Unassembled WGS sequence"/>
</dbReference>
<gene>
    <name evidence="1" type="ORF">PC115_g9074</name>
</gene>
<dbReference type="AlphaFoldDB" id="A0A8T1CGU8"/>